<protein>
    <submittedName>
        <fullName evidence="1">Uncharacterized protein</fullName>
    </submittedName>
</protein>
<comment type="caution">
    <text evidence="1">The sequence shown here is derived from an EMBL/GenBank/DDBJ whole genome shotgun (WGS) entry which is preliminary data.</text>
</comment>
<evidence type="ECO:0000313" key="2">
    <source>
        <dbReference type="Proteomes" id="UP001234178"/>
    </source>
</evidence>
<accession>A0ABQ9ZQ12</accession>
<proteinExistence type="predicted"/>
<dbReference type="Proteomes" id="UP001234178">
    <property type="component" value="Unassembled WGS sequence"/>
</dbReference>
<name>A0ABQ9ZQ12_9CRUS</name>
<gene>
    <name evidence="1" type="ORF">OUZ56_027398</name>
</gene>
<dbReference type="EMBL" id="JAOYFB010000004">
    <property type="protein sequence ID" value="KAK4014888.1"/>
    <property type="molecule type" value="Genomic_DNA"/>
</dbReference>
<reference evidence="1 2" key="1">
    <citation type="journal article" date="2023" name="Nucleic Acids Res.">
        <title>The hologenome of Daphnia magna reveals possible DNA methylation and microbiome-mediated evolution of the host genome.</title>
        <authorList>
            <person name="Chaturvedi A."/>
            <person name="Li X."/>
            <person name="Dhandapani V."/>
            <person name="Marshall H."/>
            <person name="Kissane S."/>
            <person name="Cuenca-Cambronero M."/>
            <person name="Asole G."/>
            <person name="Calvet F."/>
            <person name="Ruiz-Romero M."/>
            <person name="Marangio P."/>
            <person name="Guigo R."/>
            <person name="Rago D."/>
            <person name="Mirbahai L."/>
            <person name="Eastwood N."/>
            <person name="Colbourne J.K."/>
            <person name="Zhou J."/>
            <person name="Mallon E."/>
            <person name="Orsini L."/>
        </authorList>
    </citation>
    <scope>NUCLEOTIDE SEQUENCE [LARGE SCALE GENOMIC DNA]</scope>
    <source>
        <strain evidence="1">LRV0_1</strain>
    </source>
</reference>
<keyword evidence="2" id="KW-1185">Reference proteome</keyword>
<evidence type="ECO:0000313" key="1">
    <source>
        <dbReference type="EMBL" id="KAK4014888.1"/>
    </source>
</evidence>
<sequence>MHHAKKYSYLVFGSNSQQISTWSWNQVSSEHAEPNQNMNKNHVNYGMVRFDSKYNPWSLEWNVAVDWEGFNAYEVAWYNSKLLRVKPMTDPN</sequence>
<organism evidence="1 2">
    <name type="scientific">Daphnia magna</name>
    <dbReference type="NCBI Taxonomy" id="35525"/>
    <lineage>
        <taxon>Eukaryota</taxon>
        <taxon>Metazoa</taxon>
        <taxon>Ecdysozoa</taxon>
        <taxon>Arthropoda</taxon>
        <taxon>Crustacea</taxon>
        <taxon>Branchiopoda</taxon>
        <taxon>Diplostraca</taxon>
        <taxon>Cladocera</taxon>
        <taxon>Anomopoda</taxon>
        <taxon>Daphniidae</taxon>
        <taxon>Daphnia</taxon>
    </lineage>
</organism>